<comment type="caution">
    <text evidence="3">The sequence shown here is derived from an EMBL/GenBank/DDBJ whole genome shotgun (WGS) entry which is preliminary data.</text>
</comment>
<evidence type="ECO:0000256" key="1">
    <source>
        <dbReference type="SAM" id="MobiDB-lite"/>
    </source>
</evidence>
<proteinExistence type="predicted"/>
<dbReference type="Proteomes" id="UP001171606">
    <property type="component" value="Unassembled WGS sequence"/>
</dbReference>
<protein>
    <submittedName>
        <fullName evidence="3">BON domain-containing protein</fullName>
    </submittedName>
</protein>
<gene>
    <name evidence="3" type="ORF">QZM52_02455</name>
</gene>
<keyword evidence="4" id="KW-1185">Reference proteome</keyword>
<evidence type="ECO:0000313" key="4">
    <source>
        <dbReference type="Proteomes" id="UP001171606"/>
    </source>
</evidence>
<dbReference type="PANTHER" id="PTHR34606">
    <property type="entry name" value="BON DOMAIN-CONTAINING PROTEIN"/>
    <property type="match status" value="1"/>
</dbReference>
<dbReference type="InterPro" id="IPR007055">
    <property type="entry name" value="BON_dom"/>
</dbReference>
<dbReference type="PROSITE" id="PS50914">
    <property type="entry name" value="BON"/>
    <property type="match status" value="1"/>
</dbReference>
<dbReference type="Gene3D" id="3.30.1340.30">
    <property type="match status" value="1"/>
</dbReference>
<dbReference type="InterPro" id="IPR014004">
    <property type="entry name" value="Transpt-assoc_nodulatn_dom_bac"/>
</dbReference>
<accession>A0ABT8P505</accession>
<dbReference type="Pfam" id="PF04972">
    <property type="entry name" value="BON"/>
    <property type="match status" value="1"/>
</dbReference>
<feature type="domain" description="BON" evidence="2">
    <location>
        <begin position="67"/>
        <end position="135"/>
    </location>
</feature>
<dbReference type="SMART" id="SM00749">
    <property type="entry name" value="BON"/>
    <property type="match status" value="1"/>
</dbReference>
<dbReference type="RefSeq" id="WP_174919451.1">
    <property type="nucleotide sequence ID" value="NZ_CABVPT010000001.1"/>
</dbReference>
<dbReference type="InterPro" id="IPR051686">
    <property type="entry name" value="Lipoprotein_DolP"/>
</dbReference>
<evidence type="ECO:0000259" key="2">
    <source>
        <dbReference type="PROSITE" id="PS50914"/>
    </source>
</evidence>
<organism evidence="3 4">
    <name type="scientific">Burkholderia metallica</name>
    <dbReference type="NCBI Taxonomy" id="488729"/>
    <lineage>
        <taxon>Bacteria</taxon>
        <taxon>Pseudomonadati</taxon>
        <taxon>Pseudomonadota</taxon>
        <taxon>Betaproteobacteria</taxon>
        <taxon>Burkholderiales</taxon>
        <taxon>Burkholderiaceae</taxon>
        <taxon>Burkholderia</taxon>
        <taxon>Burkholderia cepacia complex</taxon>
    </lineage>
</organism>
<feature type="compositionally biased region" description="Polar residues" evidence="1">
    <location>
        <begin position="1"/>
        <end position="10"/>
    </location>
</feature>
<name>A0ABT8P505_9BURK</name>
<feature type="region of interest" description="Disordered" evidence="1">
    <location>
        <begin position="1"/>
        <end position="21"/>
    </location>
</feature>
<evidence type="ECO:0000313" key="3">
    <source>
        <dbReference type="EMBL" id="MDN7930147.1"/>
    </source>
</evidence>
<sequence length="136" mass="14500">MNATERTQYGDTRGRPPGPARMPSVVSAALIAVLSCAWVATPRDVSAEEGVGAKLEHQASAVGGQIRDATLASRIRAALVAERGLASDDIDVQVHQRVAELTGSVPDERQRATAIRVAHDIDGVSGVRDRLQIRRK</sequence>
<dbReference type="PANTHER" id="PTHR34606:SF15">
    <property type="entry name" value="BON DOMAIN-CONTAINING PROTEIN"/>
    <property type="match status" value="1"/>
</dbReference>
<dbReference type="EMBL" id="JAUJSQ010000001">
    <property type="protein sequence ID" value="MDN7930147.1"/>
    <property type="molecule type" value="Genomic_DNA"/>
</dbReference>
<reference evidence="3" key="1">
    <citation type="submission" date="2023-07" db="EMBL/GenBank/DDBJ databases">
        <title>A collection of bacterial strains from the Burkholderia cepacia Research Laboratory and Repository.</title>
        <authorList>
            <person name="Lipuma J."/>
            <person name="Spilker T."/>
            <person name="Caverly L."/>
        </authorList>
    </citation>
    <scope>NUCLEOTIDE SEQUENCE</scope>
    <source>
        <strain evidence="3">AU42020</strain>
    </source>
</reference>